<dbReference type="SUPFAM" id="SSF158235">
    <property type="entry name" value="SOCS box-like"/>
    <property type="match status" value="1"/>
</dbReference>
<feature type="domain" description="SOCS box" evidence="2">
    <location>
        <begin position="364"/>
        <end position="413"/>
    </location>
</feature>
<accession>A0A7L0J6C7</accession>
<feature type="non-terminal residue" evidence="3">
    <location>
        <position position="1"/>
    </location>
</feature>
<sequence length="416" mass="46075">MGDLLGPATGKLRISSKLDSEHPLPAHAPVTTFYTALVTGGLRSLQVLTDRYHQDVNLVSEISKNELEWQVKSQASYGLSGNFPLKARPEKTLKWSTMLSRLLMVPEVLELLGNATLCPNPTHPTPSPTSLSQHACVPPFLAKTAFPSLGNWLRCPNLLLLLLVIHSIPFKAKSHSPSLGIFPLHLSYRQESSWQWDGNGEDAGLEGLDTAPGFANPCCTTLHREIKGRRIFRFLTPEGGNLQPGHSPKPGCLVFCAQTPTCLGRSRGTLNVIYSKNTEQKGIFLMNPAAAFLQPSCRSNLAPQILQNYFPGKLRLDKHEKSCPRRFCAAAPEVIEVLCSSCSQILVSQDWAEAVPEEVFQQHQPFYKSLFRCLQHLCRSTVRKNLGSRRHSLIPLLPVPKALLEYLLLEPKAVVL</sequence>
<dbReference type="PROSITE" id="PS50225">
    <property type="entry name" value="SOCS"/>
    <property type="match status" value="1"/>
</dbReference>
<dbReference type="CDD" id="cd03723">
    <property type="entry name" value="SOCS_ASB4_ASB18"/>
    <property type="match status" value="1"/>
</dbReference>
<organism evidence="3 4">
    <name type="scientific">Piprites chloris</name>
    <name type="common">Wing-barred manakin</name>
    <dbReference type="NCBI Taxonomy" id="114369"/>
    <lineage>
        <taxon>Eukaryota</taxon>
        <taxon>Metazoa</taxon>
        <taxon>Chordata</taxon>
        <taxon>Craniata</taxon>
        <taxon>Vertebrata</taxon>
        <taxon>Euteleostomi</taxon>
        <taxon>Archelosauria</taxon>
        <taxon>Archosauria</taxon>
        <taxon>Dinosauria</taxon>
        <taxon>Saurischia</taxon>
        <taxon>Theropoda</taxon>
        <taxon>Coelurosauria</taxon>
        <taxon>Aves</taxon>
        <taxon>Neognathae</taxon>
        <taxon>Neoaves</taxon>
        <taxon>Telluraves</taxon>
        <taxon>Australaves</taxon>
        <taxon>Passeriformes</taxon>
        <taxon>Pipridae</taxon>
        <taxon>Piprites</taxon>
    </lineage>
</organism>
<proteinExistence type="predicted"/>
<evidence type="ECO:0000256" key="1">
    <source>
        <dbReference type="ARBA" id="ARBA00004906"/>
    </source>
</evidence>
<feature type="non-terminal residue" evidence="3">
    <location>
        <position position="416"/>
    </location>
</feature>
<gene>
    <name evidence="3" type="primary">Asb18</name>
    <name evidence="3" type="ORF">PIPCHL_R00193</name>
</gene>
<dbReference type="EMBL" id="VXAH01000305">
    <property type="protein sequence ID" value="NXK39730.1"/>
    <property type="molecule type" value="Genomic_DNA"/>
</dbReference>
<dbReference type="UniPathway" id="UPA00143"/>
<evidence type="ECO:0000313" key="3">
    <source>
        <dbReference type="EMBL" id="NXK39730.1"/>
    </source>
</evidence>
<dbReference type="GO" id="GO:0035556">
    <property type="term" value="P:intracellular signal transduction"/>
    <property type="evidence" value="ECO:0007669"/>
    <property type="project" value="InterPro"/>
</dbReference>
<dbReference type="GO" id="GO:0016567">
    <property type="term" value="P:protein ubiquitination"/>
    <property type="evidence" value="ECO:0007669"/>
    <property type="project" value="UniProtKB-UniPathway"/>
</dbReference>
<comment type="pathway">
    <text evidence="1">Protein modification; protein ubiquitination.</text>
</comment>
<reference evidence="3 4" key="1">
    <citation type="submission" date="2019-09" db="EMBL/GenBank/DDBJ databases">
        <title>Bird 10,000 Genomes (B10K) Project - Family phase.</title>
        <authorList>
            <person name="Zhang G."/>
        </authorList>
    </citation>
    <scope>NUCLEOTIDE SEQUENCE [LARGE SCALE GENOMIC DNA]</scope>
    <source>
        <strain evidence="3">B10K-DU-007-02</strain>
        <tissue evidence="3">Mixed tissue sample</tissue>
    </source>
</reference>
<dbReference type="Pfam" id="PF07525">
    <property type="entry name" value="SOCS_box"/>
    <property type="match status" value="1"/>
</dbReference>
<dbReference type="AlphaFoldDB" id="A0A7L0J6C7"/>
<protein>
    <submittedName>
        <fullName evidence="3">ASB18 protein</fullName>
    </submittedName>
</protein>
<dbReference type="SMART" id="SM00969">
    <property type="entry name" value="SOCS_box"/>
    <property type="match status" value="1"/>
</dbReference>
<dbReference type="Proteomes" id="UP000520962">
    <property type="component" value="Unassembled WGS sequence"/>
</dbReference>
<dbReference type="InterPro" id="IPR036036">
    <property type="entry name" value="SOCS_box-like_dom_sf"/>
</dbReference>
<evidence type="ECO:0000259" key="2">
    <source>
        <dbReference type="PROSITE" id="PS50225"/>
    </source>
</evidence>
<dbReference type="Gene3D" id="1.10.750.20">
    <property type="entry name" value="SOCS box"/>
    <property type="match status" value="1"/>
</dbReference>
<name>A0A7L0J6C7_PIPCL</name>
<evidence type="ECO:0000313" key="4">
    <source>
        <dbReference type="Proteomes" id="UP000520962"/>
    </source>
</evidence>
<comment type="caution">
    <text evidence="3">The sequence shown here is derived from an EMBL/GenBank/DDBJ whole genome shotgun (WGS) entry which is preliminary data.</text>
</comment>
<keyword evidence="4" id="KW-1185">Reference proteome</keyword>
<dbReference type="InterPro" id="IPR001496">
    <property type="entry name" value="SOCS_box"/>
</dbReference>